<evidence type="ECO:0000313" key="5">
    <source>
        <dbReference type="EMBL" id="KIY48455.1"/>
    </source>
</evidence>
<dbReference type="Gene3D" id="3.40.50.12660">
    <property type="match status" value="1"/>
</dbReference>
<evidence type="ECO:0000256" key="2">
    <source>
        <dbReference type="ARBA" id="ARBA00022703"/>
    </source>
</evidence>
<evidence type="ECO:0000256" key="3">
    <source>
        <dbReference type="ARBA" id="ARBA00022807"/>
    </source>
</evidence>
<evidence type="ECO:0000313" key="6">
    <source>
        <dbReference type="Proteomes" id="UP000054144"/>
    </source>
</evidence>
<dbReference type="GO" id="GO:0006508">
    <property type="term" value="P:proteolysis"/>
    <property type="evidence" value="ECO:0007669"/>
    <property type="project" value="InterPro"/>
</dbReference>
<comment type="similarity">
    <text evidence="1">Belongs to the peptidase C14B family.</text>
</comment>
<evidence type="ECO:0000259" key="4">
    <source>
        <dbReference type="Pfam" id="PF00656"/>
    </source>
</evidence>
<reference evidence="5 6" key="1">
    <citation type="journal article" date="2015" name="Fungal Genet. Biol.">
        <title>Evolution of novel wood decay mechanisms in Agaricales revealed by the genome sequences of Fistulina hepatica and Cylindrobasidium torrendii.</title>
        <authorList>
            <person name="Floudas D."/>
            <person name="Held B.W."/>
            <person name="Riley R."/>
            <person name="Nagy L.G."/>
            <person name="Koehler G."/>
            <person name="Ransdell A.S."/>
            <person name="Younus H."/>
            <person name="Chow J."/>
            <person name="Chiniquy J."/>
            <person name="Lipzen A."/>
            <person name="Tritt A."/>
            <person name="Sun H."/>
            <person name="Haridas S."/>
            <person name="LaButti K."/>
            <person name="Ohm R.A."/>
            <person name="Kues U."/>
            <person name="Blanchette R.A."/>
            <person name="Grigoriev I.V."/>
            <person name="Minto R.E."/>
            <person name="Hibbett D.S."/>
        </authorList>
    </citation>
    <scope>NUCLEOTIDE SEQUENCE [LARGE SCALE GENOMIC DNA]</scope>
    <source>
        <strain evidence="5 6">ATCC 64428</strain>
    </source>
</reference>
<proteinExistence type="inferred from homology"/>
<dbReference type="GO" id="GO:0005737">
    <property type="term" value="C:cytoplasm"/>
    <property type="evidence" value="ECO:0007669"/>
    <property type="project" value="TreeGrafter"/>
</dbReference>
<name>A0A0D7ACS7_9AGAR</name>
<dbReference type="AlphaFoldDB" id="A0A0D7ACS7"/>
<gene>
    <name evidence="5" type="ORF">FISHEDRAFT_43361</name>
</gene>
<protein>
    <recommendedName>
        <fullName evidence="4">Peptidase C14 caspase domain-containing protein</fullName>
    </recommendedName>
</protein>
<keyword evidence="3" id="KW-0645">Protease</keyword>
<accession>A0A0D7ACS7</accession>
<keyword evidence="3" id="KW-0788">Thiol protease</keyword>
<feature type="domain" description="Peptidase C14 caspase" evidence="4">
    <location>
        <begin position="34"/>
        <end position="162"/>
    </location>
</feature>
<evidence type="ECO:0000256" key="1">
    <source>
        <dbReference type="ARBA" id="ARBA00009005"/>
    </source>
</evidence>
<dbReference type="Pfam" id="PF00656">
    <property type="entry name" value="Peptidase_C14"/>
    <property type="match status" value="1"/>
</dbReference>
<keyword evidence="3" id="KW-0378">Hydrolase</keyword>
<dbReference type="GO" id="GO:0004197">
    <property type="term" value="F:cysteine-type endopeptidase activity"/>
    <property type="evidence" value="ECO:0007669"/>
    <property type="project" value="InterPro"/>
</dbReference>
<dbReference type="EMBL" id="KN881833">
    <property type="protein sequence ID" value="KIY48455.1"/>
    <property type="molecule type" value="Genomic_DNA"/>
</dbReference>
<dbReference type="InterPro" id="IPR050452">
    <property type="entry name" value="Metacaspase"/>
</dbReference>
<organism evidence="5 6">
    <name type="scientific">Fistulina hepatica ATCC 64428</name>
    <dbReference type="NCBI Taxonomy" id="1128425"/>
    <lineage>
        <taxon>Eukaryota</taxon>
        <taxon>Fungi</taxon>
        <taxon>Dikarya</taxon>
        <taxon>Basidiomycota</taxon>
        <taxon>Agaricomycotina</taxon>
        <taxon>Agaricomycetes</taxon>
        <taxon>Agaricomycetidae</taxon>
        <taxon>Agaricales</taxon>
        <taxon>Fistulinaceae</taxon>
        <taxon>Fistulina</taxon>
    </lineage>
</organism>
<dbReference type="SUPFAM" id="SSF52129">
    <property type="entry name" value="Caspase-like"/>
    <property type="match status" value="1"/>
</dbReference>
<dbReference type="PANTHER" id="PTHR48104:SF30">
    <property type="entry name" value="METACASPASE-1"/>
    <property type="match status" value="1"/>
</dbReference>
<dbReference type="OrthoDB" id="3223806at2759"/>
<dbReference type="Proteomes" id="UP000054144">
    <property type="component" value="Unassembled WGS sequence"/>
</dbReference>
<dbReference type="PANTHER" id="PTHR48104">
    <property type="entry name" value="METACASPASE-4"/>
    <property type="match status" value="1"/>
</dbReference>
<keyword evidence="6" id="KW-1185">Reference proteome</keyword>
<dbReference type="InterPro" id="IPR011600">
    <property type="entry name" value="Pept_C14_caspase"/>
</dbReference>
<sequence length="179" mass="20311">MQQYIYRRSHASRSLGDGGQDIKCRFMLSRCTGRKRAVCVGINYRGQDHELKGCVNDAENVRRFLIDHSGFKREDILLLSDKHGSPNKPTRQKILDAMRWLVKNAHPHDSLVFHYSGHGGRTRDNSGEEESGYDEVIFPLDFDHAGEVVDDEIHDTMVKPLPAGCKLTVLRLPIVNLLS</sequence>
<dbReference type="GO" id="GO:0006915">
    <property type="term" value="P:apoptotic process"/>
    <property type="evidence" value="ECO:0007669"/>
    <property type="project" value="UniProtKB-KW"/>
</dbReference>
<keyword evidence="2" id="KW-0053">Apoptosis</keyword>
<dbReference type="InterPro" id="IPR029030">
    <property type="entry name" value="Caspase-like_dom_sf"/>
</dbReference>